<protein>
    <submittedName>
        <fullName evidence="2">Uncharacterized protein</fullName>
    </submittedName>
</protein>
<accession>A0A915HFU6</accession>
<evidence type="ECO:0000313" key="1">
    <source>
        <dbReference type="Proteomes" id="UP000887565"/>
    </source>
</evidence>
<reference evidence="2" key="1">
    <citation type="submission" date="2022-11" db="UniProtKB">
        <authorList>
            <consortium name="WormBaseParasite"/>
        </authorList>
    </citation>
    <scope>IDENTIFICATION</scope>
</reference>
<organism evidence="1 2">
    <name type="scientific">Romanomermis culicivorax</name>
    <name type="common">Nematode worm</name>
    <dbReference type="NCBI Taxonomy" id="13658"/>
    <lineage>
        <taxon>Eukaryota</taxon>
        <taxon>Metazoa</taxon>
        <taxon>Ecdysozoa</taxon>
        <taxon>Nematoda</taxon>
        <taxon>Enoplea</taxon>
        <taxon>Dorylaimia</taxon>
        <taxon>Mermithida</taxon>
        <taxon>Mermithoidea</taxon>
        <taxon>Mermithidae</taxon>
        <taxon>Romanomermis</taxon>
    </lineage>
</organism>
<name>A0A915HFU6_ROMCU</name>
<proteinExistence type="predicted"/>
<evidence type="ECO:0000313" key="2">
    <source>
        <dbReference type="WBParaSite" id="nRc.2.0.1.t00525-RA"/>
    </source>
</evidence>
<dbReference type="AlphaFoldDB" id="A0A915HFU6"/>
<sequence length="124" mass="13079">MRVTVDPSTTSQFIGHANILALYCIPKITATVEPTPAAIATSSAPSACIVPQGPPPGIPTNSAMEVIDQIESMNLTIAHPKDATLAIWSVDLAKKYPHLLWTLLNDPSEVQALTAPNVMPAALI</sequence>
<dbReference type="WBParaSite" id="nRc.2.0.1.t00525-RA">
    <property type="protein sequence ID" value="nRc.2.0.1.t00525-RA"/>
    <property type="gene ID" value="nRc.2.0.1.g00525"/>
</dbReference>
<keyword evidence="1" id="KW-1185">Reference proteome</keyword>
<dbReference type="Proteomes" id="UP000887565">
    <property type="component" value="Unplaced"/>
</dbReference>